<evidence type="ECO:0000313" key="2">
    <source>
        <dbReference type="EMBL" id="GAA0509925.1"/>
    </source>
</evidence>
<comment type="caution">
    <text evidence="2">The sequence shown here is derived from an EMBL/GenBank/DDBJ whole genome shotgun (WGS) entry which is preliminary data.</text>
</comment>
<evidence type="ECO:0000256" key="1">
    <source>
        <dbReference type="SAM" id="Phobius"/>
    </source>
</evidence>
<gene>
    <name evidence="2" type="ORF">GCM10009533_05960</name>
</gene>
<reference evidence="3" key="1">
    <citation type="journal article" date="2019" name="Int. J. Syst. Evol. Microbiol.">
        <title>The Global Catalogue of Microorganisms (GCM) 10K type strain sequencing project: providing services to taxonomists for standard genome sequencing and annotation.</title>
        <authorList>
            <consortium name="The Broad Institute Genomics Platform"/>
            <consortium name="The Broad Institute Genome Sequencing Center for Infectious Disease"/>
            <person name="Wu L."/>
            <person name="Ma J."/>
        </authorList>
    </citation>
    <scope>NUCLEOTIDE SEQUENCE [LARGE SCALE GENOMIC DNA]</scope>
    <source>
        <strain evidence="3">JCM 10303</strain>
    </source>
</reference>
<keyword evidence="1" id="KW-0472">Membrane</keyword>
<organism evidence="2 3">
    <name type="scientific">Saccharopolyspora erythraea</name>
    <name type="common">Streptomyces erythraeus</name>
    <dbReference type="NCBI Taxonomy" id="1836"/>
    <lineage>
        <taxon>Bacteria</taxon>
        <taxon>Bacillati</taxon>
        <taxon>Actinomycetota</taxon>
        <taxon>Actinomycetes</taxon>
        <taxon>Pseudonocardiales</taxon>
        <taxon>Pseudonocardiaceae</taxon>
        <taxon>Saccharopolyspora</taxon>
    </lineage>
</organism>
<feature type="transmembrane region" description="Helical" evidence="1">
    <location>
        <begin position="50"/>
        <end position="77"/>
    </location>
</feature>
<feature type="transmembrane region" description="Helical" evidence="1">
    <location>
        <begin position="89"/>
        <end position="112"/>
    </location>
</feature>
<name>A0ABP3M009_SACER</name>
<protein>
    <recommendedName>
        <fullName evidence="4">Integral membrane protein</fullName>
    </recommendedName>
</protein>
<sequence>MASQATAPLTVLAGVGGTVVGTLLLLFGQSAMQPWLLGGPGSTCPEPDCALGVGVSLIIGAVVAVLVSVVVSVLVAVRHRDAPPREGVLRGLRVCLWLLLAYLVESIVLWVVV</sequence>
<accession>A0ABP3M009</accession>
<dbReference type="RefSeq" id="WP_009950211.1">
    <property type="nucleotide sequence ID" value="NZ_BAAAGS010000002.1"/>
</dbReference>
<keyword evidence="3" id="KW-1185">Reference proteome</keyword>
<dbReference type="EMBL" id="BAAAGS010000002">
    <property type="protein sequence ID" value="GAA0509925.1"/>
    <property type="molecule type" value="Genomic_DNA"/>
</dbReference>
<evidence type="ECO:0000313" key="3">
    <source>
        <dbReference type="Proteomes" id="UP001500729"/>
    </source>
</evidence>
<evidence type="ECO:0008006" key="4">
    <source>
        <dbReference type="Google" id="ProtNLM"/>
    </source>
</evidence>
<keyword evidence="1" id="KW-0812">Transmembrane</keyword>
<feature type="transmembrane region" description="Helical" evidence="1">
    <location>
        <begin position="7"/>
        <end position="30"/>
    </location>
</feature>
<dbReference type="Proteomes" id="UP001500729">
    <property type="component" value="Unassembled WGS sequence"/>
</dbReference>
<keyword evidence="1" id="KW-1133">Transmembrane helix</keyword>
<proteinExistence type="predicted"/>